<comment type="similarity">
    <text evidence="2">Belongs to the DoxX family.</text>
</comment>
<feature type="transmembrane region" description="Helical" evidence="7">
    <location>
        <begin position="6"/>
        <end position="26"/>
    </location>
</feature>
<feature type="transmembrane region" description="Helical" evidence="7">
    <location>
        <begin position="107"/>
        <end position="130"/>
    </location>
</feature>
<dbReference type="InterPro" id="IPR051907">
    <property type="entry name" value="DoxX-like_oxidoreductase"/>
</dbReference>
<evidence type="ECO:0000256" key="3">
    <source>
        <dbReference type="ARBA" id="ARBA00022475"/>
    </source>
</evidence>
<evidence type="ECO:0000256" key="6">
    <source>
        <dbReference type="ARBA" id="ARBA00023136"/>
    </source>
</evidence>
<feature type="transmembrane region" description="Helical" evidence="7">
    <location>
        <begin position="47"/>
        <end position="67"/>
    </location>
</feature>
<proteinExistence type="inferred from homology"/>
<dbReference type="RefSeq" id="WP_380185836.1">
    <property type="nucleotide sequence ID" value="NZ_JBHTBQ010000004.1"/>
</dbReference>
<organism evidence="8 9">
    <name type="scientific">Iodobacter arcticus</name>
    <dbReference type="NCBI Taxonomy" id="590593"/>
    <lineage>
        <taxon>Bacteria</taxon>
        <taxon>Pseudomonadati</taxon>
        <taxon>Pseudomonadota</taxon>
        <taxon>Betaproteobacteria</taxon>
        <taxon>Neisseriales</taxon>
        <taxon>Chitinibacteraceae</taxon>
        <taxon>Iodobacter</taxon>
    </lineage>
</organism>
<evidence type="ECO:0000313" key="8">
    <source>
        <dbReference type="EMBL" id="MFC7418722.1"/>
    </source>
</evidence>
<dbReference type="PANTHER" id="PTHR33452">
    <property type="entry name" value="OXIDOREDUCTASE CATD-RELATED"/>
    <property type="match status" value="1"/>
</dbReference>
<evidence type="ECO:0000256" key="1">
    <source>
        <dbReference type="ARBA" id="ARBA00004651"/>
    </source>
</evidence>
<evidence type="ECO:0000313" key="9">
    <source>
        <dbReference type="Proteomes" id="UP001596473"/>
    </source>
</evidence>
<feature type="transmembrane region" description="Helical" evidence="7">
    <location>
        <begin position="73"/>
        <end position="95"/>
    </location>
</feature>
<dbReference type="Pfam" id="PF07681">
    <property type="entry name" value="DoxX"/>
    <property type="match status" value="1"/>
</dbReference>
<evidence type="ECO:0000256" key="7">
    <source>
        <dbReference type="SAM" id="Phobius"/>
    </source>
</evidence>
<keyword evidence="4 7" id="KW-0812">Transmembrane</keyword>
<reference evidence="9" key="1">
    <citation type="journal article" date="2019" name="Int. J. Syst. Evol. Microbiol.">
        <title>The Global Catalogue of Microorganisms (GCM) 10K type strain sequencing project: providing services to taxonomists for standard genome sequencing and annotation.</title>
        <authorList>
            <consortium name="The Broad Institute Genomics Platform"/>
            <consortium name="The Broad Institute Genome Sequencing Center for Infectious Disease"/>
            <person name="Wu L."/>
            <person name="Ma J."/>
        </authorList>
    </citation>
    <scope>NUCLEOTIDE SEQUENCE [LARGE SCALE GENOMIC DNA]</scope>
    <source>
        <strain evidence="9">CCUG 62945</strain>
    </source>
</reference>
<keyword evidence="3" id="KW-1003">Cell membrane</keyword>
<evidence type="ECO:0000256" key="2">
    <source>
        <dbReference type="ARBA" id="ARBA00006679"/>
    </source>
</evidence>
<gene>
    <name evidence="8" type="ORF">ACFQNF_02360</name>
</gene>
<comment type="caution">
    <text evidence="8">The sequence shown here is derived from an EMBL/GenBank/DDBJ whole genome shotgun (WGS) entry which is preliminary data.</text>
</comment>
<comment type="subcellular location">
    <subcellularLocation>
        <location evidence="1">Cell membrane</location>
        <topology evidence="1">Multi-pass membrane protein</topology>
    </subcellularLocation>
</comment>
<dbReference type="EMBL" id="JBHTBQ010000004">
    <property type="protein sequence ID" value="MFC7418722.1"/>
    <property type="molecule type" value="Genomic_DNA"/>
</dbReference>
<accession>A0ABW2QSJ8</accession>
<dbReference type="PANTHER" id="PTHR33452:SF1">
    <property type="entry name" value="INNER MEMBRANE PROTEIN YPHA-RELATED"/>
    <property type="match status" value="1"/>
</dbReference>
<evidence type="ECO:0000256" key="5">
    <source>
        <dbReference type="ARBA" id="ARBA00022989"/>
    </source>
</evidence>
<name>A0ABW2QSJ8_9NEIS</name>
<evidence type="ECO:0000256" key="4">
    <source>
        <dbReference type="ARBA" id="ARBA00022692"/>
    </source>
</evidence>
<dbReference type="InterPro" id="IPR032808">
    <property type="entry name" value="DoxX"/>
</dbReference>
<keyword evidence="9" id="KW-1185">Reference proteome</keyword>
<keyword evidence="5 7" id="KW-1133">Transmembrane helix</keyword>
<sequence length="138" mass="14814">MTHQHSALSLMIGRTLMGVLFFVSGLNKIGQFTSIASFMASKGLPAAEVLLAATIVLEVCGSLALIAGWRVRYVAWTLLIFTAGAAVIFHAFWAAEAATYQNQLNHFLKNVAIMGGLLCLSTVGSGSWGIDERKPEKE</sequence>
<dbReference type="Proteomes" id="UP001596473">
    <property type="component" value="Unassembled WGS sequence"/>
</dbReference>
<keyword evidence="6 7" id="KW-0472">Membrane</keyword>
<protein>
    <submittedName>
        <fullName evidence="8">DoxX family protein</fullName>
    </submittedName>
</protein>